<dbReference type="InterPro" id="IPR050641">
    <property type="entry name" value="RIFMO-like"/>
</dbReference>
<dbReference type="SUPFAM" id="SSF51905">
    <property type="entry name" value="FAD/NAD(P)-binding domain"/>
    <property type="match status" value="1"/>
</dbReference>
<evidence type="ECO:0000313" key="5">
    <source>
        <dbReference type="Proteomes" id="UP000327000"/>
    </source>
</evidence>
<proteinExistence type="predicted"/>
<dbReference type="Proteomes" id="UP000327000">
    <property type="component" value="Unassembled WGS sequence"/>
</dbReference>
<name>A0A5N5W8N4_STRMB</name>
<keyword evidence="4" id="KW-0560">Oxidoreductase</keyword>
<dbReference type="InterPro" id="IPR002938">
    <property type="entry name" value="FAD-bd"/>
</dbReference>
<dbReference type="GO" id="GO:0071949">
    <property type="term" value="F:FAD binding"/>
    <property type="evidence" value="ECO:0007669"/>
    <property type="project" value="InterPro"/>
</dbReference>
<evidence type="ECO:0000256" key="1">
    <source>
        <dbReference type="ARBA" id="ARBA00022630"/>
    </source>
</evidence>
<accession>A0A5N5W8N4</accession>
<protein>
    <submittedName>
        <fullName evidence="4">4-hydroxybenzoate 3-monooxygenase</fullName>
    </submittedName>
</protein>
<dbReference type="PRINTS" id="PR00420">
    <property type="entry name" value="RNGMNOXGNASE"/>
</dbReference>
<feature type="domain" description="FAD-binding" evidence="3">
    <location>
        <begin position="5"/>
        <end position="344"/>
    </location>
</feature>
<dbReference type="RefSeq" id="WP_152263701.1">
    <property type="nucleotide sequence ID" value="NZ_VOKX01000026.1"/>
</dbReference>
<keyword evidence="5" id="KW-1185">Reference proteome</keyword>
<dbReference type="SUPFAM" id="SSF54373">
    <property type="entry name" value="FAD-linked reductases, C-terminal domain"/>
    <property type="match status" value="1"/>
</dbReference>
<evidence type="ECO:0000256" key="2">
    <source>
        <dbReference type="ARBA" id="ARBA00022827"/>
    </source>
</evidence>
<dbReference type="PANTHER" id="PTHR43004:SF3">
    <property type="entry name" value="P-HYDROXYBENZOATE HYDROXYLASE"/>
    <property type="match status" value="1"/>
</dbReference>
<evidence type="ECO:0000313" key="4">
    <source>
        <dbReference type="EMBL" id="KAB7845591.1"/>
    </source>
</evidence>
<dbReference type="OrthoDB" id="9791689at2"/>
<dbReference type="NCBIfam" id="NF006091">
    <property type="entry name" value="PRK08243.1"/>
    <property type="match status" value="1"/>
</dbReference>
<keyword evidence="2" id="KW-0274">FAD</keyword>
<dbReference type="Pfam" id="PF01494">
    <property type="entry name" value="FAD_binding_3"/>
    <property type="match status" value="1"/>
</dbReference>
<dbReference type="AlphaFoldDB" id="A0A5N5W8N4"/>
<keyword evidence="1" id="KW-0285">Flavoprotein</keyword>
<organism evidence="4 5">
    <name type="scientific">Streptomyces mobaraensis</name>
    <name type="common">Streptoverticillium mobaraense</name>
    <dbReference type="NCBI Taxonomy" id="35621"/>
    <lineage>
        <taxon>Bacteria</taxon>
        <taxon>Bacillati</taxon>
        <taxon>Actinomycetota</taxon>
        <taxon>Actinomycetes</taxon>
        <taxon>Kitasatosporales</taxon>
        <taxon>Streptomycetaceae</taxon>
        <taxon>Streptomyces</taxon>
    </lineage>
</organism>
<reference evidence="4 5" key="1">
    <citation type="journal article" date="2019" name="Microb. Cell Fact.">
        <title>Exploring novel herbicidin analogues by transcriptional regulator overexpression and MS/MS molecular networking.</title>
        <authorList>
            <person name="Shi Y."/>
            <person name="Gu R."/>
            <person name="Li Y."/>
            <person name="Wang X."/>
            <person name="Ren W."/>
            <person name="Li X."/>
            <person name="Wang L."/>
            <person name="Xie Y."/>
            <person name="Hong B."/>
        </authorList>
    </citation>
    <scope>NUCLEOTIDE SEQUENCE [LARGE SCALE GENOMIC DNA]</scope>
    <source>
        <strain evidence="4 5">US-43</strain>
    </source>
</reference>
<dbReference type="GO" id="GO:0016709">
    <property type="term" value="F:oxidoreductase activity, acting on paired donors, with incorporation or reduction of molecular oxygen, NAD(P)H as one donor, and incorporation of one atom of oxygen"/>
    <property type="evidence" value="ECO:0007669"/>
    <property type="project" value="UniProtKB-ARBA"/>
</dbReference>
<dbReference type="InterPro" id="IPR036188">
    <property type="entry name" value="FAD/NAD-bd_sf"/>
</dbReference>
<evidence type="ECO:0000259" key="3">
    <source>
        <dbReference type="Pfam" id="PF01494"/>
    </source>
</evidence>
<keyword evidence="4" id="KW-0503">Monooxygenase</keyword>
<dbReference type="EMBL" id="VOKX01000026">
    <property type="protein sequence ID" value="KAB7845591.1"/>
    <property type="molecule type" value="Genomic_DNA"/>
</dbReference>
<comment type="caution">
    <text evidence="4">The sequence shown here is derived from an EMBL/GenBank/DDBJ whole genome shotgun (WGS) entry which is preliminary data.</text>
</comment>
<dbReference type="Gene3D" id="3.30.9.10">
    <property type="entry name" value="D-Amino Acid Oxidase, subunit A, domain 2"/>
    <property type="match status" value="1"/>
</dbReference>
<sequence>MRTLRTPVAIVGAGPAGLVLAHLLHLDGVRSVVLERRDRRYVEGRVRAGLLEQGTADLLRDSGVGGRMDREGQVHEGFELRFDAERHRLSTAELCGRTVTMYGQQEVVKDLIRARTEAGEPPYFGVDDIALGDLTGDTATLRCTLDGEPTVVRADFVAGCDGFHGVTRRGLPAGRPVQYERTYPFAWLGVLSAAPPAGEELIYAVHDRGFALHSMRSPTVSRLYLQVAPDEDLARWPDDRIRAELRTRLCPAGEPLHEGPLSRHGITSMRGFVVEPMQYGRLFLAGDAAHIVPPTAAKGLNLAVADAVVLARALAAWYGRGDREPLDAYTRTCLAHVWQAQEFSAWLTRLFHPHPGEDAMEARLRRARLRHLVTSRAAATDFAEHYTGRARGRVTARGGA</sequence>
<dbReference type="Gene3D" id="3.50.50.60">
    <property type="entry name" value="FAD/NAD(P)-binding domain"/>
    <property type="match status" value="1"/>
</dbReference>
<dbReference type="PANTHER" id="PTHR43004">
    <property type="entry name" value="TRK SYSTEM POTASSIUM UPTAKE PROTEIN"/>
    <property type="match status" value="1"/>
</dbReference>
<gene>
    <name evidence="4" type="ORF">FRZ00_14055</name>
</gene>